<organism evidence="1 2">
    <name type="scientific">Deinococcus aerolatus</name>
    <dbReference type="NCBI Taxonomy" id="522487"/>
    <lineage>
        <taxon>Bacteria</taxon>
        <taxon>Thermotogati</taxon>
        <taxon>Deinococcota</taxon>
        <taxon>Deinococci</taxon>
        <taxon>Deinococcales</taxon>
        <taxon>Deinococcaceae</taxon>
        <taxon>Deinococcus</taxon>
    </lineage>
</organism>
<sequence length="84" mass="9530">MAIRLTLKTFLEVNELKVLQVEVTAREKLGLPLGQNTLYRMMAKERIEKIDLVAVNSLLESLSDLTGRSVQLNEIFAFERGVPQ</sequence>
<dbReference type="Proteomes" id="UP000639973">
    <property type="component" value="Unassembled WGS sequence"/>
</dbReference>
<evidence type="ECO:0008006" key="3">
    <source>
        <dbReference type="Google" id="ProtNLM"/>
    </source>
</evidence>
<reference evidence="2" key="1">
    <citation type="journal article" date="2019" name="Int. J. Syst. Evol. Microbiol.">
        <title>The Global Catalogue of Microorganisms (GCM) 10K type strain sequencing project: providing services to taxonomists for standard genome sequencing and annotation.</title>
        <authorList>
            <consortium name="The Broad Institute Genomics Platform"/>
            <consortium name="The Broad Institute Genome Sequencing Center for Infectious Disease"/>
            <person name="Wu L."/>
            <person name="Ma J."/>
        </authorList>
    </citation>
    <scope>NUCLEOTIDE SEQUENCE [LARGE SCALE GENOMIC DNA]</scope>
    <source>
        <strain evidence="2">JCM 15442</strain>
    </source>
</reference>
<evidence type="ECO:0000313" key="1">
    <source>
        <dbReference type="EMBL" id="GGL89944.1"/>
    </source>
</evidence>
<accession>A0ABQ2GEF2</accession>
<gene>
    <name evidence="1" type="ORF">GCM10010840_29970</name>
</gene>
<proteinExistence type="predicted"/>
<comment type="caution">
    <text evidence="1">The sequence shown here is derived from an EMBL/GenBank/DDBJ whole genome shotgun (WGS) entry which is preliminary data.</text>
</comment>
<dbReference type="EMBL" id="BMOL01000017">
    <property type="protein sequence ID" value="GGL89944.1"/>
    <property type="molecule type" value="Genomic_DNA"/>
</dbReference>
<protein>
    <recommendedName>
        <fullName evidence="3">XRE family transcriptional regulator</fullName>
    </recommendedName>
</protein>
<keyword evidence="2" id="KW-1185">Reference proteome</keyword>
<dbReference type="RefSeq" id="WP_229723665.1">
    <property type="nucleotide sequence ID" value="NZ_BMOL01000017.1"/>
</dbReference>
<name>A0ABQ2GEF2_9DEIO</name>
<evidence type="ECO:0000313" key="2">
    <source>
        <dbReference type="Proteomes" id="UP000639973"/>
    </source>
</evidence>